<evidence type="ECO:0000256" key="10">
    <source>
        <dbReference type="ARBA" id="ARBA00022723"/>
    </source>
</evidence>
<feature type="binding site" evidence="16">
    <location>
        <position position="137"/>
    </location>
    <ligand>
        <name>substrate</name>
    </ligand>
</feature>
<keyword evidence="14 16" id="KW-0100">Branched-chain amino acid biosynthesis</keyword>
<feature type="binding site" evidence="16">
    <location>
        <begin position="283"/>
        <end position="295"/>
    </location>
    <ligand>
        <name>NAD(+)</name>
        <dbReference type="ChEBI" id="CHEBI:57540"/>
    </ligand>
</feature>
<dbReference type="FunFam" id="3.40.718.10:FF:000028">
    <property type="entry name" value="3-isopropylmalate dehydrogenase"/>
    <property type="match status" value="1"/>
</dbReference>
<evidence type="ECO:0000256" key="6">
    <source>
        <dbReference type="ARBA" id="ARBA00011738"/>
    </source>
</evidence>
<dbReference type="EMBL" id="FQWY01000005">
    <property type="protein sequence ID" value="SHG52287.1"/>
    <property type="molecule type" value="Genomic_DNA"/>
</dbReference>
<sequence length="362" mass="39772">MQEMYRIAVLPGDGIGVEIVPEAVKALKAIAEKFGHEFVFTEALVGGAAYDAVGHPLPDETLELCQNSDAVLLGAIGGPKWDDLPVHLRPEVGALLPLRKELGLFANLRPCMLFPGLIHASTLKEEVIEGVDILVVRELTGGLYFGEKTREKTADGGQKATDVLSYSTYEIERVVRFAYEAARKRRKKLCSVDKANVLESSRLWRETVTELAKEYPDVETVHMYVDNCAMQLIRNPKQFDVIVTENMFGDILTDEASMLTGSIGMLPSASIGGEVGLYEPAHGSAPDIAGQKKANPLATILSAAMMLRYSFHLEEEARTIENAVRQVLIEGYRTPDLMEPGKILVNTVEMGDKVAEKIREAK</sequence>
<evidence type="ECO:0000313" key="20">
    <source>
        <dbReference type="Proteomes" id="UP000242329"/>
    </source>
</evidence>
<dbReference type="Proteomes" id="UP000242329">
    <property type="component" value="Unassembled WGS sequence"/>
</dbReference>
<feature type="binding site" evidence="16">
    <location>
        <position position="109"/>
    </location>
    <ligand>
        <name>substrate</name>
    </ligand>
</feature>
<feature type="site" description="Important for catalysis" evidence="16">
    <location>
        <position position="194"/>
    </location>
</feature>
<feature type="binding site" evidence="16">
    <location>
        <position position="226"/>
    </location>
    <ligand>
        <name>substrate</name>
    </ligand>
</feature>
<feature type="site" description="Important for catalysis" evidence="16">
    <location>
        <position position="144"/>
    </location>
</feature>
<dbReference type="STRING" id="1123382.SAMN02745221_00384"/>
<evidence type="ECO:0000256" key="7">
    <source>
        <dbReference type="ARBA" id="ARBA00022430"/>
    </source>
</evidence>
<keyword evidence="10 16" id="KW-0479">Metal-binding</keyword>
<dbReference type="SUPFAM" id="SSF53659">
    <property type="entry name" value="Isocitrate/Isopropylmalate dehydrogenase-like"/>
    <property type="match status" value="1"/>
</dbReference>
<comment type="similarity">
    <text evidence="5 16">Belongs to the isocitrate and isopropylmalate dehydrogenases family. LeuB type 1 subfamily.</text>
</comment>
<evidence type="ECO:0000256" key="8">
    <source>
        <dbReference type="ARBA" id="ARBA00022490"/>
    </source>
</evidence>
<evidence type="ECO:0000256" key="13">
    <source>
        <dbReference type="ARBA" id="ARBA00023027"/>
    </source>
</evidence>
<keyword evidence="20" id="KW-1185">Reference proteome</keyword>
<dbReference type="GO" id="GO:0003862">
    <property type="term" value="F:3-isopropylmalate dehydrogenase activity"/>
    <property type="evidence" value="ECO:0007669"/>
    <property type="project" value="UniProtKB-UniRule"/>
</dbReference>
<dbReference type="UniPathway" id="UPA00048">
    <property type="reaction ID" value="UER00072"/>
</dbReference>
<comment type="subcellular location">
    <subcellularLocation>
        <location evidence="3 16">Cytoplasm</location>
    </subcellularLocation>
</comment>
<dbReference type="Gene3D" id="3.40.718.10">
    <property type="entry name" value="Isopropylmalate Dehydrogenase"/>
    <property type="match status" value="1"/>
</dbReference>
<evidence type="ECO:0000256" key="12">
    <source>
        <dbReference type="ARBA" id="ARBA00023002"/>
    </source>
</evidence>
<evidence type="ECO:0000256" key="2">
    <source>
        <dbReference type="ARBA" id="ARBA00001936"/>
    </source>
</evidence>
<evidence type="ECO:0000256" key="4">
    <source>
        <dbReference type="ARBA" id="ARBA00004762"/>
    </source>
</evidence>
<comment type="cofactor">
    <cofactor evidence="16 17">
        <name>Mg(2+)</name>
        <dbReference type="ChEBI" id="CHEBI:18420"/>
    </cofactor>
    <cofactor evidence="16 17">
        <name>Mn(2+)</name>
        <dbReference type="ChEBI" id="CHEBI:29035"/>
    </cofactor>
    <text evidence="16 17">Binds 1 Mg(2+) or Mn(2+) ion per subunit.</text>
</comment>
<dbReference type="Pfam" id="PF00180">
    <property type="entry name" value="Iso_dh"/>
    <property type="match status" value="1"/>
</dbReference>
<evidence type="ECO:0000256" key="9">
    <source>
        <dbReference type="ARBA" id="ARBA00022605"/>
    </source>
</evidence>
<evidence type="ECO:0000256" key="1">
    <source>
        <dbReference type="ARBA" id="ARBA00000624"/>
    </source>
</evidence>
<protein>
    <recommendedName>
        <fullName evidence="16">3-isopropylmalate dehydrogenase</fullName>
        <ecNumber evidence="16">1.1.1.85</ecNumber>
    </recommendedName>
    <alternativeName>
        <fullName evidence="16">3-IPM-DH</fullName>
    </alternativeName>
    <alternativeName>
        <fullName evidence="16">Beta-IPM dehydrogenase</fullName>
        <shortName evidence="16">IMDH</shortName>
    </alternativeName>
</protein>
<feature type="binding site" evidence="16">
    <location>
        <begin position="78"/>
        <end position="91"/>
    </location>
    <ligand>
        <name>NAD(+)</name>
        <dbReference type="ChEBI" id="CHEBI:57540"/>
    </ligand>
</feature>
<organism evidence="19 20">
    <name type="scientific">Thermosyntropha lipolytica DSM 11003</name>
    <dbReference type="NCBI Taxonomy" id="1123382"/>
    <lineage>
        <taxon>Bacteria</taxon>
        <taxon>Bacillati</taxon>
        <taxon>Bacillota</taxon>
        <taxon>Clostridia</taxon>
        <taxon>Eubacteriales</taxon>
        <taxon>Syntrophomonadaceae</taxon>
        <taxon>Thermosyntropha</taxon>
    </lineage>
</organism>
<keyword evidence="16" id="KW-0464">Manganese</keyword>
<feature type="binding site" evidence="16">
    <location>
        <position position="250"/>
    </location>
    <ligand>
        <name>Mg(2+)</name>
        <dbReference type="ChEBI" id="CHEBI:18420"/>
    </ligand>
</feature>
<dbReference type="NCBIfam" id="TIGR00169">
    <property type="entry name" value="leuB"/>
    <property type="match status" value="1"/>
</dbReference>
<comment type="pathway">
    <text evidence="4 16 17">Amino-acid biosynthesis; L-leucine biosynthesis; L-leucine from 3-methyl-2-oxobutanoate: step 3/4.</text>
</comment>
<proteinExistence type="inferred from homology"/>
<dbReference type="HAMAP" id="MF_01033">
    <property type="entry name" value="LeuB_type1"/>
    <property type="match status" value="1"/>
</dbReference>
<dbReference type="PANTHER" id="PTHR42979:SF1">
    <property type="entry name" value="3-ISOPROPYLMALATE DEHYDROGENASE"/>
    <property type="match status" value="1"/>
</dbReference>
<dbReference type="EC" id="1.1.1.85" evidence="16"/>
<evidence type="ECO:0000313" key="19">
    <source>
        <dbReference type="EMBL" id="SHG52287.1"/>
    </source>
</evidence>
<feature type="domain" description="Isopropylmalate dehydrogenase-like" evidence="18">
    <location>
        <begin position="6"/>
        <end position="354"/>
    </location>
</feature>
<dbReference type="PROSITE" id="PS00470">
    <property type="entry name" value="IDH_IMDH"/>
    <property type="match status" value="1"/>
</dbReference>
<reference evidence="20" key="1">
    <citation type="submission" date="2016-11" db="EMBL/GenBank/DDBJ databases">
        <authorList>
            <person name="Varghese N."/>
            <person name="Submissions S."/>
        </authorList>
    </citation>
    <scope>NUCLEOTIDE SEQUENCE [LARGE SCALE GENOMIC DNA]</scope>
    <source>
        <strain evidence="20">DSM 11003</strain>
    </source>
</reference>
<dbReference type="GO" id="GO:0005829">
    <property type="term" value="C:cytosol"/>
    <property type="evidence" value="ECO:0007669"/>
    <property type="project" value="TreeGrafter"/>
</dbReference>
<gene>
    <name evidence="16" type="primary">leuB</name>
    <name evidence="19" type="ORF">SAMN02745221_00384</name>
</gene>
<keyword evidence="7 16" id="KW-0432">Leucine biosynthesis</keyword>
<dbReference type="InterPro" id="IPR004429">
    <property type="entry name" value="Isopropylmalate_DH"/>
</dbReference>
<feature type="binding site" evidence="16">
    <location>
        <position position="226"/>
    </location>
    <ligand>
        <name>Mg(2+)</name>
        <dbReference type="ChEBI" id="CHEBI:18420"/>
    </ligand>
</feature>
<keyword evidence="12 16" id="KW-0560">Oxidoreductase</keyword>
<evidence type="ECO:0000256" key="16">
    <source>
        <dbReference type="HAMAP-Rule" id="MF_01033"/>
    </source>
</evidence>
<evidence type="ECO:0000256" key="3">
    <source>
        <dbReference type="ARBA" id="ARBA00004496"/>
    </source>
</evidence>
<name>A0A1M5KHP5_9FIRM</name>
<keyword evidence="9 16" id="KW-0028">Amino-acid biosynthesis</keyword>
<dbReference type="PANTHER" id="PTHR42979">
    <property type="entry name" value="3-ISOPROPYLMALATE DEHYDROGENASE"/>
    <property type="match status" value="1"/>
</dbReference>
<dbReference type="GO" id="GO:0009098">
    <property type="term" value="P:L-leucine biosynthetic process"/>
    <property type="evidence" value="ECO:0007669"/>
    <property type="project" value="UniProtKB-UniRule"/>
</dbReference>
<keyword evidence="13 16" id="KW-0520">NAD</keyword>
<comment type="catalytic activity">
    <reaction evidence="1 16 17">
        <text>(2R,3S)-3-isopropylmalate + NAD(+) = 4-methyl-2-oxopentanoate + CO2 + NADH</text>
        <dbReference type="Rhea" id="RHEA:32271"/>
        <dbReference type="ChEBI" id="CHEBI:16526"/>
        <dbReference type="ChEBI" id="CHEBI:17865"/>
        <dbReference type="ChEBI" id="CHEBI:35121"/>
        <dbReference type="ChEBI" id="CHEBI:57540"/>
        <dbReference type="ChEBI" id="CHEBI:57945"/>
        <dbReference type="EC" id="1.1.1.85"/>
    </reaction>
</comment>
<feature type="binding site" evidence="16">
    <location>
        <position position="99"/>
    </location>
    <ligand>
        <name>substrate</name>
    </ligand>
</feature>
<evidence type="ECO:0000256" key="14">
    <source>
        <dbReference type="ARBA" id="ARBA00023304"/>
    </source>
</evidence>
<evidence type="ECO:0000256" key="15">
    <source>
        <dbReference type="ARBA" id="ARBA00023577"/>
    </source>
</evidence>
<keyword evidence="8 16" id="KW-0963">Cytoplasm</keyword>
<comment type="subunit">
    <text evidence="6 16 17">Homodimer.</text>
</comment>
<evidence type="ECO:0000256" key="5">
    <source>
        <dbReference type="ARBA" id="ARBA00008319"/>
    </source>
</evidence>
<keyword evidence="11 16" id="KW-0460">Magnesium</keyword>
<evidence type="ECO:0000256" key="17">
    <source>
        <dbReference type="RuleBase" id="RU004445"/>
    </source>
</evidence>
<accession>A0A1M5KHP5</accession>
<comment type="cofactor">
    <cofactor evidence="2">
        <name>Mn(2+)</name>
        <dbReference type="ChEBI" id="CHEBI:29035"/>
    </cofactor>
</comment>
<evidence type="ECO:0000256" key="11">
    <source>
        <dbReference type="ARBA" id="ARBA00022842"/>
    </source>
</evidence>
<dbReference type="InterPro" id="IPR024084">
    <property type="entry name" value="IsoPropMal-DH-like_dom"/>
</dbReference>
<dbReference type="AlphaFoldDB" id="A0A1M5KHP5"/>
<feature type="binding site" evidence="16">
    <location>
        <position position="254"/>
    </location>
    <ligand>
        <name>Mg(2+)</name>
        <dbReference type="ChEBI" id="CHEBI:18420"/>
    </ligand>
</feature>
<comment type="function">
    <text evidence="15 16 17">Catalyzes the oxidation of 3-carboxy-2-hydroxy-4-methylpentanoate (3-isopropylmalate) to 3-carboxy-4-methyl-2-oxopentanoate. The product decarboxylates to 4-methyl-2 oxopentanoate.</text>
</comment>
<dbReference type="GO" id="GO:0000287">
    <property type="term" value="F:magnesium ion binding"/>
    <property type="evidence" value="ECO:0007669"/>
    <property type="project" value="InterPro"/>
</dbReference>
<dbReference type="InterPro" id="IPR019818">
    <property type="entry name" value="IsoCit/isopropylmalate_DH_CS"/>
</dbReference>
<evidence type="ECO:0000259" key="18">
    <source>
        <dbReference type="SMART" id="SM01329"/>
    </source>
</evidence>
<dbReference type="GO" id="GO:0051287">
    <property type="term" value="F:NAD binding"/>
    <property type="evidence" value="ECO:0007669"/>
    <property type="project" value="InterPro"/>
</dbReference>
<dbReference type="SMART" id="SM01329">
    <property type="entry name" value="Iso_dh"/>
    <property type="match status" value="1"/>
</dbReference>